<gene>
    <name evidence="2" type="ORF">ACFSW7_03635</name>
</gene>
<reference evidence="3" key="1">
    <citation type="journal article" date="2019" name="Int. J. Syst. Evol. Microbiol.">
        <title>The Global Catalogue of Microorganisms (GCM) 10K type strain sequencing project: providing services to taxonomists for standard genome sequencing and annotation.</title>
        <authorList>
            <consortium name="The Broad Institute Genomics Platform"/>
            <consortium name="The Broad Institute Genome Sequencing Center for Infectious Disease"/>
            <person name="Wu L."/>
            <person name="Ma J."/>
        </authorList>
    </citation>
    <scope>NUCLEOTIDE SEQUENCE [LARGE SCALE GENOMIC DNA]</scope>
    <source>
        <strain evidence="3">TISTR 1514</strain>
    </source>
</reference>
<accession>A0ABW5UVM9</accession>
<feature type="signal peptide" evidence="1">
    <location>
        <begin position="1"/>
        <end position="26"/>
    </location>
</feature>
<dbReference type="EMBL" id="JBHUNE010000003">
    <property type="protein sequence ID" value="MFD2757470.1"/>
    <property type="molecule type" value="Genomic_DNA"/>
</dbReference>
<comment type="caution">
    <text evidence="2">The sequence shown here is derived from an EMBL/GenBank/DDBJ whole genome shotgun (WGS) entry which is preliminary data.</text>
</comment>
<dbReference type="PROSITE" id="PS51257">
    <property type="entry name" value="PROKAR_LIPOPROTEIN"/>
    <property type="match status" value="1"/>
</dbReference>
<keyword evidence="1" id="KW-0732">Signal</keyword>
<keyword evidence="3" id="KW-1185">Reference proteome</keyword>
<name>A0ABW5UVM9_9MICO</name>
<proteinExistence type="predicted"/>
<dbReference type="RefSeq" id="WP_019618015.1">
    <property type="nucleotide sequence ID" value="NZ_JBHUNE010000003.1"/>
</dbReference>
<protein>
    <recommendedName>
        <fullName evidence="4">GerMN domain-containing protein</fullName>
    </recommendedName>
</protein>
<dbReference type="Proteomes" id="UP001597492">
    <property type="component" value="Unassembled WGS sequence"/>
</dbReference>
<feature type="chain" id="PRO_5045851866" description="GerMN domain-containing protein" evidence="1">
    <location>
        <begin position="27"/>
        <end position="326"/>
    </location>
</feature>
<organism evidence="2 3">
    <name type="scientific">Gulosibacter faecalis</name>
    <dbReference type="NCBI Taxonomy" id="272240"/>
    <lineage>
        <taxon>Bacteria</taxon>
        <taxon>Bacillati</taxon>
        <taxon>Actinomycetota</taxon>
        <taxon>Actinomycetes</taxon>
        <taxon>Micrococcales</taxon>
        <taxon>Microbacteriaceae</taxon>
        <taxon>Gulosibacter</taxon>
    </lineage>
</organism>
<sequence>MIRQRMRAVAALVVALLMGFGLVACASDGDGQGTEERYSQVLVDTAMPDLDGATTIDAPDEFIELPGTRIQVTSVAEVRELPAAVASELGLSGEPVRAPDGEAFYLAEVRFSEAQNMTHTFDDASMTQVTLTVNGGDAVTSSADTCRYLSVCLVITNGSEGAAPNDVTLDAAVAGVQQQLSLVTGEATTDLTYYPAVHPEYEPVWWEFAGDPEAEEETVAGYVSAVYTSPLAGALPLPEPGSMFVGVDIEAVELRYVKDTSEVWLVLDDGTRVESANSFSAAFDEAESITWFVVPADTVEFSFEIILSANNEHRGDATQPVTLVAD</sequence>
<evidence type="ECO:0008006" key="4">
    <source>
        <dbReference type="Google" id="ProtNLM"/>
    </source>
</evidence>
<evidence type="ECO:0000256" key="1">
    <source>
        <dbReference type="SAM" id="SignalP"/>
    </source>
</evidence>
<evidence type="ECO:0000313" key="2">
    <source>
        <dbReference type="EMBL" id="MFD2757470.1"/>
    </source>
</evidence>
<evidence type="ECO:0000313" key="3">
    <source>
        <dbReference type="Proteomes" id="UP001597492"/>
    </source>
</evidence>